<keyword evidence="2" id="KW-1185">Reference proteome</keyword>
<sequence length="87" mass="9470">MAILTEAERMALPNSAFALEARRAFPIMDKDHAEAALMDAPLSLRAGHITPAQKEYIDACAHEVLRTGKPLAELRAEGWKPTQDSAA</sequence>
<evidence type="ECO:0000313" key="2">
    <source>
        <dbReference type="Proteomes" id="UP000318709"/>
    </source>
</evidence>
<dbReference type="EMBL" id="CP038231">
    <property type="protein sequence ID" value="QDH13422.1"/>
    <property type="molecule type" value="Genomic_DNA"/>
</dbReference>
<gene>
    <name evidence="1" type="ORF">E3E12_03500</name>
</gene>
<name>A0A4Y6U7V2_9PROT</name>
<dbReference type="Proteomes" id="UP000318709">
    <property type="component" value="Chromosome"/>
</dbReference>
<evidence type="ECO:0000313" key="1">
    <source>
        <dbReference type="EMBL" id="QDH13422.1"/>
    </source>
</evidence>
<reference evidence="1 2" key="1">
    <citation type="submission" date="2019-03" db="EMBL/GenBank/DDBJ databases">
        <title>The complete genome sequence of Swingsia_sp. F3b2 LMG30590(T).</title>
        <authorList>
            <person name="Chua K.-O."/>
            <person name="Chan K.-G."/>
            <person name="See-Too W.-S."/>
        </authorList>
    </citation>
    <scope>NUCLEOTIDE SEQUENCE [LARGE SCALE GENOMIC DNA]</scope>
    <source>
        <strain evidence="1 2">F3b2</strain>
    </source>
</reference>
<protein>
    <submittedName>
        <fullName evidence="1">Uncharacterized protein</fullName>
    </submittedName>
</protein>
<proteinExistence type="predicted"/>
<organism evidence="1 2">
    <name type="scientific">Formicincola oecophyllae</name>
    <dbReference type="NCBI Taxonomy" id="2558361"/>
    <lineage>
        <taxon>Bacteria</taxon>
        <taxon>Pseudomonadati</taxon>
        <taxon>Pseudomonadota</taxon>
        <taxon>Alphaproteobacteria</taxon>
        <taxon>Acetobacterales</taxon>
        <taxon>Acetobacteraceae</taxon>
        <taxon>Formicincola</taxon>
    </lineage>
</organism>
<dbReference type="OrthoDB" id="7279918at2"/>
<dbReference type="RefSeq" id="WP_141443086.1">
    <property type="nucleotide sequence ID" value="NZ_CP038231.1"/>
</dbReference>
<accession>A0A4Y6U7V2</accession>
<dbReference type="AlphaFoldDB" id="A0A4Y6U7V2"/>
<dbReference type="KEGG" id="swf:E3E12_03500"/>